<keyword evidence="2" id="KW-1185">Reference proteome</keyword>
<evidence type="ECO:0000313" key="1">
    <source>
        <dbReference type="EMBL" id="AZV02286.1"/>
    </source>
</evidence>
<organism evidence="1 2">
    <name type="scientific">Pectobacterium phage Arno18</name>
    <dbReference type="NCBI Taxonomy" id="2500578"/>
    <lineage>
        <taxon>Viruses</taxon>
        <taxon>Duplodnaviria</taxon>
        <taxon>Heunggongvirae</taxon>
        <taxon>Uroviricota</taxon>
        <taxon>Caudoviricetes</taxon>
        <taxon>Andersonviridae</taxon>
        <taxon>Andersonviridae incertae sedis</taxon>
        <taxon>Arnovirus</taxon>
        <taxon>Arnovirus arno18</taxon>
    </lineage>
</organism>
<dbReference type="CDD" id="cd19958">
    <property type="entry name" value="pyocin_knob"/>
    <property type="match status" value="1"/>
</dbReference>
<proteinExistence type="predicted"/>
<dbReference type="Proteomes" id="UP000434907">
    <property type="component" value="Segment"/>
</dbReference>
<evidence type="ECO:0008006" key="3">
    <source>
        <dbReference type="Google" id="ProtNLM"/>
    </source>
</evidence>
<reference evidence="1 2" key="1">
    <citation type="submission" date="2018-12" db="EMBL/GenBank/DDBJ databases">
        <authorList>
            <person name="Shneider M.M."/>
            <person name="Kabilov M.R."/>
            <person name="Miroshnikov K.A."/>
        </authorList>
    </citation>
    <scope>NUCLEOTIDE SEQUENCE [LARGE SCALE GENOMIC DNA]</scope>
</reference>
<name>A0A678ZZK1_9CAUD</name>
<sequence>MADLKINNLDAIAAPLQDDDLLLVKMKRRANALADEDRQASWAVVRSSLNLNQYMPTVGGTFTGTVTLANNVGLNSRATNGTARRLLQFGSNNRLSLGETAIGLDIYAGDFPRFTKDGTNFYNVITTNNLPTPASLSDGGAYTKAQVDAIALTKASLTGAQFTGHVILNPEIPLRSFNAQGTSVNLITYEALNGVTVGSHLAQTFIASGLVPLWYNGSTSYKVYTEGSKPSAAELGFYSSAQIDGKFDQKANLSGAKFTGHVTVNKDVQILSLEGSTPINLAVYQSNGITIADSTKQTYLASNLVPFWHNGTNSHKIYTEGNKPTTAELGLTDTVSKASTALQQGAYGLGGVPQFLSDTGFLAVSNQTQFFSQNGSSDQQRFGGRGNGVHIYYGLTTDQTQSLSSSLFVRDNAKVIAKWSTSNASNGAPIQTLTNELYGTLNKPTAADVGAYSKTEADQTFAKQSGTGNPIPAGANLAFYDASKAGVWYQDVPANATLALGYPVANVAGVLDVSPIQGNGSCYQEYKTLNSTVKWVRFINTSDTSPWRAISTDTDTRYEAIKVQRDGVGLSLRAASNTGSSYIEGLDASSSTLKWAIGMDAIGGNDQISFTASGKGYLLFPSPLNTVDASVWNTSVGNQVSLRRNGDVAYGAAVGAYHDFNSALIVHANGEAILTQPYSDSEPCFVAGRNAAANQYTWRIGKFGAGTDIQFVNTTAGSGIGLSSNGNIYHDAPNHLHIFGQGISTPTVDTNALSVHKVNGGELITLKPDSSSGGAWIQVRDVNGLADCSLGMRPNENTAEFYNGKTLTYLRLMDNSEVRLGSAAGDNLTVYANGGISARGRVFAGGGSASLGTDGNVGGTVWGSAGTAKGYIDSAPVNTSKSYTDQKLAAQNSSPLRKIWGRETGSYPQHFDAGFLPLPPDASHAVAANTTFGSGRSIRLDEPLWGKKLWSTHGDSYSGSVPDPRGFIRAWHCEIPNMSDVTSIDDQGNVRPFTDFEIQIGSRSWRFRMSTDGRTISYIVSSGDTSPIYSIYVQDNV</sequence>
<dbReference type="EMBL" id="MK290738">
    <property type="protein sequence ID" value="AZV02286.1"/>
    <property type="molecule type" value="Genomic_DNA"/>
</dbReference>
<evidence type="ECO:0000313" key="2">
    <source>
        <dbReference type="Proteomes" id="UP000434907"/>
    </source>
</evidence>
<accession>A0A678ZZK1</accession>
<gene>
    <name evidence="1" type="ORF">Arno18_100</name>
</gene>
<protein>
    <recommendedName>
        <fullName evidence="3">Tail fiber protein</fullName>
    </recommendedName>
</protein>